<dbReference type="Gene3D" id="3.20.20.70">
    <property type="entry name" value="Aldolase class I"/>
    <property type="match status" value="1"/>
</dbReference>
<keyword evidence="3" id="KW-1185">Reference proteome</keyword>
<gene>
    <name evidence="2" type="ORF">LENED_008883</name>
</gene>
<comment type="caution">
    <text evidence="2">The sequence shown here is derived from an EMBL/GenBank/DDBJ whole genome shotgun (WGS) entry which is preliminary data.</text>
</comment>
<protein>
    <recommendedName>
        <fullName evidence="1">Fructose-bisphosphate aldolase</fullName>
        <shortName evidence="1">FBP aldolase</shortName>
        <ecNumber evidence="1">4.1.2.13</ecNumber>
    </recommendedName>
</protein>
<comment type="catalytic activity">
    <reaction evidence="1">
        <text>beta-D-fructose 1,6-bisphosphate = D-glyceraldehyde 3-phosphate + dihydroxyacetone phosphate</text>
        <dbReference type="Rhea" id="RHEA:14729"/>
        <dbReference type="ChEBI" id="CHEBI:32966"/>
        <dbReference type="ChEBI" id="CHEBI:57642"/>
        <dbReference type="ChEBI" id="CHEBI:59776"/>
        <dbReference type="EC" id="4.1.2.13"/>
    </reaction>
</comment>
<dbReference type="EMBL" id="BDGU01000366">
    <property type="protein sequence ID" value="GAW06927.1"/>
    <property type="molecule type" value="Genomic_DNA"/>
</dbReference>
<comment type="cofactor">
    <cofactor evidence="1">
        <name>Zn(2+)</name>
        <dbReference type="ChEBI" id="CHEBI:29105"/>
    </cofactor>
    <text evidence="1">Binds 2 Zn(2+) ions per subunit. One is catalytic and the other provides a structural contribution.</text>
</comment>
<dbReference type="SUPFAM" id="SSF51569">
    <property type="entry name" value="Aldolase"/>
    <property type="match status" value="1"/>
</dbReference>
<sequence>MSLESLQGNRTLDILYKAEQGGYGVLAQVCYDAQSVIALVRSAERMASPAMIMLFPVTLAYGKGPFLQFCLSIAHQAAVPIAVHLDHATDPEHLELALIMRSLLFMEEHHYSLSTSIQTDEENIALARPYIDRARKYGIAVEVELGRLEGGEAGLRMISDAKLTNQKNADMFMKGTGAVILAPSIGNLHGSYLKPPNFRQDIIQNLRTTFKGRGIPLCLHGTDELPDELFRECIASGMSKFNINSWARDPYLKTFTSALQVGRPLPDAIEEATEMFATPPPGFSQSSLKVNVLNVHRLSTLSNPQLLHTHTSNLVTGDQANQL</sequence>
<dbReference type="STRING" id="5353.A0A1Q3EI75"/>
<keyword evidence="1" id="KW-0456">Lyase</keyword>
<dbReference type="EC" id="4.1.2.13" evidence="1"/>
<dbReference type="PANTHER" id="PTHR30304">
    <property type="entry name" value="D-TAGATOSE-1,6-BISPHOSPHATE ALDOLASE"/>
    <property type="match status" value="1"/>
</dbReference>
<dbReference type="Proteomes" id="UP000188533">
    <property type="component" value="Unassembled WGS sequence"/>
</dbReference>
<organism evidence="2 3">
    <name type="scientific">Lentinula edodes</name>
    <name type="common">Shiitake mushroom</name>
    <name type="synonym">Lentinus edodes</name>
    <dbReference type="NCBI Taxonomy" id="5353"/>
    <lineage>
        <taxon>Eukaryota</taxon>
        <taxon>Fungi</taxon>
        <taxon>Dikarya</taxon>
        <taxon>Basidiomycota</taxon>
        <taxon>Agaricomycotina</taxon>
        <taxon>Agaricomycetes</taxon>
        <taxon>Agaricomycetidae</taxon>
        <taxon>Agaricales</taxon>
        <taxon>Marasmiineae</taxon>
        <taxon>Omphalotaceae</taxon>
        <taxon>Lentinula</taxon>
    </lineage>
</organism>
<reference evidence="2 3" key="2">
    <citation type="submission" date="2017-02" db="EMBL/GenBank/DDBJ databases">
        <title>A genome survey and senescence transcriptome analysis in Lentinula edodes.</title>
        <authorList>
            <person name="Sakamoto Y."/>
            <person name="Nakade K."/>
            <person name="Sato S."/>
            <person name="Yoshida Y."/>
            <person name="Miyazaki K."/>
            <person name="Natsume S."/>
            <person name="Konno N."/>
        </authorList>
    </citation>
    <scope>NUCLEOTIDE SEQUENCE [LARGE SCALE GENOMIC DNA]</scope>
    <source>
        <strain evidence="2 3">NBRC 111202</strain>
    </source>
</reference>
<dbReference type="InterPro" id="IPR013785">
    <property type="entry name" value="Aldolase_TIM"/>
</dbReference>
<keyword evidence="1" id="KW-0862">Zinc</keyword>
<reference evidence="2 3" key="1">
    <citation type="submission" date="2016-08" db="EMBL/GenBank/DDBJ databases">
        <authorList>
            <consortium name="Lentinula edodes genome sequencing consortium"/>
            <person name="Sakamoto Y."/>
            <person name="Nakade K."/>
            <person name="Sato S."/>
            <person name="Yoshida Y."/>
            <person name="Miyazaki K."/>
            <person name="Natsume S."/>
            <person name="Konno N."/>
        </authorList>
    </citation>
    <scope>NUCLEOTIDE SEQUENCE [LARGE SCALE GENOMIC DNA]</scope>
    <source>
        <strain evidence="2 3">NBRC 111202</strain>
    </source>
</reference>
<comment type="similarity">
    <text evidence="1">Belongs to the class II fructose-bisphosphate aldolase family.</text>
</comment>
<dbReference type="InterPro" id="IPR050246">
    <property type="entry name" value="Class_II_FBP_aldolase"/>
</dbReference>
<dbReference type="GO" id="GO:0006096">
    <property type="term" value="P:glycolytic process"/>
    <property type="evidence" value="ECO:0007669"/>
    <property type="project" value="UniProtKB-UniPathway"/>
</dbReference>
<dbReference type="GO" id="GO:0004332">
    <property type="term" value="F:fructose-bisphosphate aldolase activity"/>
    <property type="evidence" value="ECO:0007669"/>
    <property type="project" value="UniProtKB-EC"/>
</dbReference>
<name>A0A1Q3EI75_LENED</name>
<dbReference type="InterPro" id="IPR000771">
    <property type="entry name" value="FBA_II"/>
</dbReference>
<keyword evidence="1" id="KW-0479">Metal-binding</keyword>
<keyword evidence="1" id="KW-0324">Glycolysis</keyword>
<dbReference type="Pfam" id="PF01116">
    <property type="entry name" value="F_bP_aldolase"/>
    <property type="match status" value="1"/>
</dbReference>
<comment type="pathway">
    <text evidence="1">Carbohydrate degradation; glycolysis; D-glyceraldehyde 3-phosphate and glycerone phosphate from D-glucose: step 4/4.</text>
</comment>
<dbReference type="UniPathway" id="UPA00109">
    <property type="reaction ID" value="UER00183"/>
</dbReference>
<evidence type="ECO:0000256" key="1">
    <source>
        <dbReference type="RuleBase" id="RU366023"/>
    </source>
</evidence>
<evidence type="ECO:0000313" key="3">
    <source>
        <dbReference type="Proteomes" id="UP000188533"/>
    </source>
</evidence>
<evidence type="ECO:0000313" key="2">
    <source>
        <dbReference type="EMBL" id="GAW06927.1"/>
    </source>
</evidence>
<proteinExistence type="inferred from homology"/>
<dbReference type="PANTHER" id="PTHR30304:SF0">
    <property type="entry name" value="D-TAGATOSE-1,6-BISPHOSPHATE ALDOLASE SUBUNIT GATY-RELATED"/>
    <property type="match status" value="1"/>
</dbReference>
<comment type="function">
    <text evidence="1">Catalyzes the aldol condensation of dihydroxyacetone phosphate (DHAP or glycerone-phosphate) with glyceraldehyde 3-phosphate (G3P) to form fructose 1,6-bisphosphate (FBP) in gluconeogenesis and the reverse reaction in glycolysis.</text>
</comment>
<dbReference type="AlphaFoldDB" id="A0A1Q3EI75"/>
<accession>A0A1Q3EI75</accession>
<dbReference type="GO" id="GO:0008270">
    <property type="term" value="F:zinc ion binding"/>
    <property type="evidence" value="ECO:0007669"/>
    <property type="project" value="UniProtKB-UniRule"/>
</dbReference>